<feature type="domain" description="Fibronectin type-III" evidence="3">
    <location>
        <begin position="436"/>
        <end position="526"/>
    </location>
</feature>
<dbReference type="SMART" id="SM00060">
    <property type="entry name" value="FN3"/>
    <property type="match status" value="4"/>
</dbReference>
<dbReference type="Proteomes" id="UP001597086">
    <property type="component" value="Unassembled WGS sequence"/>
</dbReference>
<dbReference type="Gene3D" id="2.60.40.10">
    <property type="entry name" value="Immunoglobulins"/>
    <property type="match status" value="3"/>
</dbReference>
<proteinExistence type="predicted"/>
<accession>A0ABW3KTH3</accession>
<feature type="non-terminal residue" evidence="4">
    <location>
        <position position="668"/>
    </location>
</feature>
<dbReference type="PANTHER" id="PTHR46708">
    <property type="entry name" value="TENASCIN"/>
    <property type="match status" value="1"/>
</dbReference>
<dbReference type="InterPro" id="IPR036116">
    <property type="entry name" value="FN3_sf"/>
</dbReference>
<feature type="domain" description="Fibronectin type-III" evidence="3">
    <location>
        <begin position="529"/>
        <end position="619"/>
    </location>
</feature>
<evidence type="ECO:0000256" key="1">
    <source>
        <dbReference type="ARBA" id="ARBA00022737"/>
    </source>
</evidence>
<name>A0ABW3KTH3_9FLAO</name>
<dbReference type="InterPro" id="IPR003961">
    <property type="entry name" value="FN3_dom"/>
</dbReference>
<feature type="chain" id="PRO_5045968538" evidence="2">
    <location>
        <begin position="20"/>
        <end position="668"/>
    </location>
</feature>
<keyword evidence="2" id="KW-0732">Signal</keyword>
<gene>
    <name evidence="4" type="ORF">ACFQ13_10555</name>
</gene>
<feature type="signal peptide" evidence="2">
    <location>
        <begin position="1"/>
        <end position="19"/>
    </location>
</feature>
<dbReference type="CDD" id="cd00063">
    <property type="entry name" value="FN3"/>
    <property type="match status" value="3"/>
</dbReference>
<comment type="caution">
    <text evidence="4">The sequence shown here is derived from an EMBL/GenBank/DDBJ whole genome shotgun (WGS) entry which is preliminary data.</text>
</comment>
<feature type="domain" description="Fibronectin type-III" evidence="3">
    <location>
        <begin position="343"/>
        <end position="433"/>
    </location>
</feature>
<evidence type="ECO:0000313" key="4">
    <source>
        <dbReference type="EMBL" id="MFD1016362.1"/>
    </source>
</evidence>
<dbReference type="RefSeq" id="WP_386117081.1">
    <property type="nucleotide sequence ID" value="NZ_JBHTKM010000063.1"/>
</dbReference>
<dbReference type="Pfam" id="PF00041">
    <property type="entry name" value="fn3"/>
    <property type="match status" value="1"/>
</dbReference>
<evidence type="ECO:0000259" key="3">
    <source>
        <dbReference type="PROSITE" id="PS50853"/>
    </source>
</evidence>
<dbReference type="SUPFAM" id="SSF49265">
    <property type="entry name" value="Fibronectin type III"/>
    <property type="match status" value="2"/>
</dbReference>
<dbReference type="EMBL" id="JBHTKM010000063">
    <property type="protein sequence ID" value="MFD1016362.1"/>
    <property type="molecule type" value="Genomic_DNA"/>
</dbReference>
<sequence length="668" mass="70459">MKHIYLFFIALMLTSLGFGQTTIYTQDFETNLNGYSHTPSQTPASDSGDQYFHRAEPSDGDIYESGGPYTNVNGDWLFVGSNPKTFNSGNSGILSFGSIDVSGFSDLVFSADFGGVPNDWDASDEVSVEYSWDNSTWSVLYSFSSPVTNDPLELENNATGGVNTTNGAVLTYALQTITSNNFSGTGTTLYLRIVCNSDANYEAFGVDNIILEGTASPTCTAPITQASAYNTTALGTTSATLNWTVGTGDEVLVVVKEGSAVDTDPTNGTDYTGSTVFGSGDELELGTGNYAVYADLTTNSVDITGLSEATTYHVAVYEYNTTDTCYLTPALTGSFTTEIACPVITGLTIDSFTDTTANINWTPGDTETDWEVVIQDAGTGTPSGSGTATTTNNPYLASGLIQNTAYEVYVRANCVSDGFSTWAGPINFTTEISCPEITGLTIDSFTDTTANISWTPGDTETDWEVVIQNAGTGTPSGSGTATTTNNPYLASGLTQNKAYEVYVRANCVSDGFSTWVGPINFTTEISCPEITGLTIDSFTDTTANISWTPGDTETDWEVVIQNAGTGTPSGSGTATTTNNPYLASGLTQNTAYEVYVRANCVSDGFSTWADPTTFTTEISCPEITGLTIDSFTDTTANISWTPGDTETDWEVVIQNAGTGTPSGSGTAT</sequence>
<keyword evidence="1" id="KW-0677">Repeat</keyword>
<evidence type="ECO:0000313" key="5">
    <source>
        <dbReference type="Proteomes" id="UP001597086"/>
    </source>
</evidence>
<protein>
    <submittedName>
        <fullName evidence="4">Fibronectin type III domain-containing protein</fullName>
    </submittedName>
</protein>
<keyword evidence="5" id="KW-1185">Reference proteome</keyword>
<dbReference type="InterPro" id="IPR013783">
    <property type="entry name" value="Ig-like_fold"/>
</dbReference>
<dbReference type="InterPro" id="IPR050991">
    <property type="entry name" value="ECM_Regulatory_Proteins"/>
</dbReference>
<reference evidence="5" key="1">
    <citation type="journal article" date="2019" name="Int. J. Syst. Evol. Microbiol.">
        <title>The Global Catalogue of Microorganisms (GCM) 10K type strain sequencing project: providing services to taxonomists for standard genome sequencing and annotation.</title>
        <authorList>
            <consortium name="The Broad Institute Genomics Platform"/>
            <consortium name="The Broad Institute Genome Sequencing Center for Infectious Disease"/>
            <person name="Wu L."/>
            <person name="Ma J."/>
        </authorList>
    </citation>
    <scope>NUCLEOTIDE SEQUENCE [LARGE SCALE GENOMIC DNA]</scope>
    <source>
        <strain evidence="5">CCUG 56098</strain>
    </source>
</reference>
<dbReference type="PROSITE" id="PS50853">
    <property type="entry name" value="FN3"/>
    <property type="match status" value="3"/>
</dbReference>
<organism evidence="4 5">
    <name type="scientific">Winogradskyella rapida</name>
    <dbReference type="NCBI Taxonomy" id="549701"/>
    <lineage>
        <taxon>Bacteria</taxon>
        <taxon>Pseudomonadati</taxon>
        <taxon>Bacteroidota</taxon>
        <taxon>Flavobacteriia</taxon>
        <taxon>Flavobacteriales</taxon>
        <taxon>Flavobacteriaceae</taxon>
        <taxon>Winogradskyella</taxon>
    </lineage>
</organism>
<evidence type="ECO:0000256" key="2">
    <source>
        <dbReference type="SAM" id="SignalP"/>
    </source>
</evidence>